<evidence type="ECO:0000313" key="2">
    <source>
        <dbReference type="Proteomes" id="UP000824219"/>
    </source>
</evidence>
<name>A0A9D3NH78_9TELE</name>
<dbReference type="Proteomes" id="UP000824219">
    <property type="component" value="Linkage Group LG16"/>
</dbReference>
<sequence length="78" mass="8971">MFHLQVRRVSARNLIGYRLHTEPRNKRLPAVSTHGSHLQHIHPGTLTELFNRHGNGKQQAPCQRELQLVLIWGPLIPV</sequence>
<dbReference type="AlphaFoldDB" id="A0A9D3NH78"/>
<proteinExistence type="predicted"/>
<gene>
    <name evidence="1" type="ORF">KOW79_013690</name>
</gene>
<organism evidence="1 2">
    <name type="scientific">Hemibagrus wyckioides</name>
    <dbReference type="NCBI Taxonomy" id="337641"/>
    <lineage>
        <taxon>Eukaryota</taxon>
        <taxon>Metazoa</taxon>
        <taxon>Chordata</taxon>
        <taxon>Craniata</taxon>
        <taxon>Vertebrata</taxon>
        <taxon>Euteleostomi</taxon>
        <taxon>Actinopterygii</taxon>
        <taxon>Neopterygii</taxon>
        <taxon>Teleostei</taxon>
        <taxon>Ostariophysi</taxon>
        <taxon>Siluriformes</taxon>
        <taxon>Bagridae</taxon>
        <taxon>Hemibagrus</taxon>
    </lineage>
</organism>
<comment type="caution">
    <text evidence="1">The sequence shown here is derived from an EMBL/GenBank/DDBJ whole genome shotgun (WGS) entry which is preliminary data.</text>
</comment>
<protein>
    <submittedName>
        <fullName evidence="1">Uncharacterized protein</fullName>
    </submittedName>
</protein>
<dbReference type="EMBL" id="JAHKSW010000016">
    <property type="protein sequence ID" value="KAG7322344.1"/>
    <property type="molecule type" value="Genomic_DNA"/>
</dbReference>
<accession>A0A9D3NH78</accession>
<evidence type="ECO:0000313" key="1">
    <source>
        <dbReference type="EMBL" id="KAG7322344.1"/>
    </source>
</evidence>
<keyword evidence="2" id="KW-1185">Reference proteome</keyword>
<reference evidence="1 2" key="1">
    <citation type="submission" date="2021-06" db="EMBL/GenBank/DDBJ databases">
        <title>Chromosome-level genome assembly of the red-tail catfish (Hemibagrus wyckioides).</title>
        <authorList>
            <person name="Shao F."/>
        </authorList>
    </citation>
    <scope>NUCLEOTIDE SEQUENCE [LARGE SCALE GENOMIC DNA]</scope>
    <source>
        <strain evidence="1">EC202008001</strain>
        <tissue evidence="1">Blood</tissue>
    </source>
</reference>